<dbReference type="Proteomes" id="UP000631545">
    <property type="component" value="Unassembled WGS sequence"/>
</dbReference>
<evidence type="ECO:0000259" key="7">
    <source>
        <dbReference type="PROSITE" id="PS50240"/>
    </source>
</evidence>
<evidence type="ECO:0000256" key="2">
    <source>
        <dbReference type="ARBA" id="ARBA00022525"/>
    </source>
</evidence>
<keyword evidence="4" id="KW-0378">Hydrolase</keyword>
<dbReference type="PROSITE" id="PS00134">
    <property type="entry name" value="TRYPSIN_HIS"/>
    <property type="match status" value="1"/>
</dbReference>
<dbReference type="GO" id="GO:0005576">
    <property type="term" value="C:extracellular region"/>
    <property type="evidence" value="ECO:0007669"/>
    <property type="project" value="UniProtKB-SubCell"/>
</dbReference>
<evidence type="ECO:0000313" key="8">
    <source>
        <dbReference type="EMBL" id="NXC88916.1"/>
    </source>
</evidence>
<keyword evidence="3" id="KW-0645">Protease</keyword>
<dbReference type="SMART" id="SM00020">
    <property type="entry name" value="Tryp_SPc"/>
    <property type="match status" value="1"/>
</dbReference>
<dbReference type="InterPro" id="IPR043504">
    <property type="entry name" value="Peptidase_S1_PA_chymotrypsin"/>
</dbReference>
<organism evidence="8 9">
    <name type="scientific">Tychaedon coryphoeus</name>
    <name type="common">Karoo scrub-robin</name>
    <name type="synonym">Erythropygia coryphaeus</name>
    <dbReference type="NCBI Taxonomy" id="614051"/>
    <lineage>
        <taxon>Eukaryota</taxon>
        <taxon>Metazoa</taxon>
        <taxon>Chordata</taxon>
        <taxon>Craniata</taxon>
        <taxon>Vertebrata</taxon>
        <taxon>Euteleostomi</taxon>
        <taxon>Archelosauria</taxon>
        <taxon>Archosauria</taxon>
        <taxon>Dinosauria</taxon>
        <taxon>Saurischia</taxon>
        <taxon>Theropoda</taxon>
        <taxon>Coelurosauria</taxon>
        <taxon>Aves</taxon>
        <taxon>Neognathae</taxon>
        <taxon>Neoaves</taxon>
        <taxon>Telluraves</taxon>
        <taxon>Australaves</taxon>
        <taxon>Passeriformes</taxon>
        <taxon>Muscicapidae</taxon>
        <taxon>Cercotrichas</taxon>
    </lineage>
</organism>
<sequence>VAYDYGWTRVVGGTGAKPGAWPWIVSLQHPWAPRLGHFCGGSLISTQWVLTAAHCFNTYNNITMMYVVIGATRFTQPGPGAVVRSVKQVVLHPYYNPDIFSYDIAILELDHPVQCSPYIQLACVAHPTLKVSELNNCWIAGWG</sequence>
<dbReference type="SUPFAM" id="SSF50494">
    <property type="entry name" value="Trypsin-like serine proteases"/>
    <property type="match status" value="1"/>
</dbReference>
<dbReference type="Gene3D" id="2.40.10.10">
    <property type="entry name" value="Trypsin-like serine proteases"/>
    <property type="match status" value="1"/>
</dbReference>
<dbReference type="InterPro" id="IPR009003">
    <property type="entry name" value="Peptidase_S1_PA"/>
</dbReference>
<dbReference type="EMBL" id="WBND01000810">
    <property type="protein sequence ID" value="NXC88916.1"/>
    <property type="molecule type" value="Genomic_DNA"/>
</dbReference>
<keyword evidence="6" id="KW-1015">Disulfide bond</keyword>
<dbReference type="PROSITE" id="PS50240">
    <property type="entry name" value="TRYPSIN_DOM"/>
    <property type="match status" value="1"/>
</dbReference>
<gene>
    <name evidence="8" type="primary">Acr_3</name>
    <name evidence="8" type="ORF">CERCOR_R00506</name>
</gene>
<dbReference type="PANTHER" id="PTHR24252:SF8">
    <property type="entry name" value="ACROSIN"/>
    <property type="match status" value="1"/>
</dbReference>
<accession>A0A851RB86</accession>
<dbReference type="GO" id="GO:0006508">
    <property type="term" value="P:proteolysis"/>
    <property type="evidence" value="ECO:0007669"/>
    <property type="project" value="UniProtKB-KW"/>
</dbReference>
<name>A0A851RB86_TYCCO</name>
<keyword evidence="9" id="KW-1185">Reference proteome</keyword>
<protein>
    <submittedName>
        <fullName evidence="8">ACRO protein</fullName>
    </submittedName>
</protein>
<comment type="subcellular location">
    <subcellularLocation>
        <location evidence="1">Secreted</location>
    </subcellularLocation>
</comment>
<proteinExistence type="predicted"/>
<feature type="non-terminal residue" evidence="8">
    <location>
        <position position="1"/>
    </location>
</feature>
<reference evidence="8" key="1">
    <citation type="submission" date="2019-09" db="EMBL/GenBank/DDBJ databases">
        <title>Bird 10,000 Genomes (B10K) Project - Family phase.</title>
        <authorList>
            <person name="Zhang G."/>
        </authorList>
    </citation>
    <scope>NUCLEOTIDE SEQUENCE</scope>
    <source>
        <strain evidence="8">OUT-0024</strain>
        <tissue evidence="8">Muscle</tissue>
    </source>
</reference>
<dbReference type="FunFam" id="2.40.10.10:FF:000122">
    <property type="entry name" value="Chymotrypsin-like elastase family member 1"/>
    <property type="match status" value="1"/>
</dbReference>
<dbReference type="Pfam" id="PF00089">
    <property type="entry name" value="Trypsin"/>
    <property type="match status" value="1"/>
</dbReference>
<evidence type="ECO:0000256" key="4">
    <source>
        <dbReference type="ARBA" id="ARBA00022801"/>
    </source>
</evidence>
<dbReference type="AlphaFoldDB" id="A0A851RB86"/>
<dbReference type="InterPro" id="IPR001254">
    <property type="entry name" value="Trypsin_dom"/>
</dbReference>
<evidence type="ECO:0000256" key="1">
    <source>
        <dbReference type="ARBA" id="ARBA00004613"/>
    </source>
</evidence>
<dbReference type="GO" id="GO:0004252">
    <property type="term" value="F:serine-type endopeptidase activity"/>
    <property type="evidence" value="ECO:0007669"/>
    <property type="project" value="InterPro"/>
</dbReference>
<evidence type="ECO:0000313" key="9">
    <source>
        <dbReference type="Proteomes" id="UP000631545"/>
    </source>
</evidence>
<evidence type="ECO:0000256" key="5">
    <source>
        <dbReference type="ARBA" id="ARBA00022825"/>
    </source>
</evidence>
<dbReference type="CDD" id="cd00190">
    <property type="entry name" value="Tryp_SPc"/>
    <property type="match status" value="1"/>
</dbReference>
<keyword evidence="2" id="KW-0964">Secreted</keyword>
<keyword evidence="5" id="KW-0720">Serine protease</keyword>
<dbReference type="PANTHER" id="PTHR24252">
    <property type="entry name" value="ACROSIN-RELATED"/>
    <property type="match status" value="1"/>
</dbReference>
<feature type="domain" description="Peptidase S1" evidence="7">
    <location>
        <begin position="10"/>
        <end position="143"/>
    </location>
</feature>
<comment type="caution">
    <text evidence="8">The sequence shown here is derived from an EMBL/GenBank/DDBJ whole genome shotgun (WGS) entry which is preliminary data.</text>
</comment>
<feature type="non-terminal residue" evidence="8">
    <location>
        <position position="143"/>
    </location>
</feature>
<dbReference type="PRINTS" id="PR00722">
    <property type="entry name" value="CHYMOTRYPSIN"/>
</dbReference>
<dbReference type="GO" id="GO:0007340">
    <property type="term" value="P:acrosome reaction"/>
    <property type="evidence" value="ECO:0007669"/>
    <property type="project" value="TreeGrafter"/>
</dbReference>
<dbReference type="InterPro" id="IPR001314">
    <property type="entry name" value="Peptidase_S1A"/>
</dbReference>
<dbReference type="InterPro" id="IPR018114">
    <property type="entry name" value="TRYPSIN_HIS"/>
</dbReference>
<evidence type="ECO:0000256" key="3">
    <source>
        <dbReference type="ARBA" id="ARBA00022670"/>
    </source>
</evidence>
<evidence type="ECO:0000256" key="6">
    <source>
        <dbReference type="ARBA" id="ARBA00023157"/>
    </source>
</evidence>